<proteinExistence type="predicted"/>
<evidence type="ECO:0000259" key="1">
    <source>
        <dbReference type="Pfam" id="PF00085"/>
    </source>
</evidence>
<dbReference type="CDD" id="cd02947">
    <property type="entry name" value="TRX_family"/>
    <property type="match status" value="1"/>
</dbReference>
<dbReference type="Proteomes" id="UP001307608">
    <property type="component" value="Chromosome"/>
</dbReference>
<evidence type="ECO:0000313" key="2">
    <source>
        <dbReference type="EMBL" id="BDX03596.1"/>
    </source>
</evidence>
<dbReference type="SUPFAM" id="SSF52833">
    <property type="entry name" value="Thioredoxin-like"/>
    <property type="match status" value="1"/>
</dbReference>
<reference evidence="2 3" key="1">
    <citation type="submission" date="2023-01" db="EMBL/GenBank/DDBJ databases">
        <title>Complete genome sequence of Marinomonas pontica strain 200518_36.</title>
        <authorList>
            <person name="Ueki S."/>
            <person name="Gajardo G."/>
            <person name="Maruyama F."/>
        </authorList>
    </citation>
    <scope>NUCLEOTIDE SEQUENCE [LARGE SCALE GENOMIC DNA]</scope>
    <source>
        <strain evidence="2 3">200518_36</strain>
    </source>
</reference>
<dbReference type="InterPro" id="IPR036249">
    <property type="entry name" value="Thioredoxin-like_sf"/>
</dbReference>
<keyword evidence="3" id="KW-1185">Reference proteome</keyword>
<evidence type="ECO:0000313" key="3">
    <source>
        <dbReference type="Proteomes" id="UP001307608"/>
    </source>
</evidence>
<gene>
    <name evidence="2" type="ORF">MACH16_23440</name>
</gene>
<dbReference type="EMBL" id="AP027271">
    <property type="protein sequence ID" value="BDX03596.1"/>
    <property type="molecule type" value="Genomic_DNA"/>
</dbReference>
<dbReference type="InterPro" id="IPR013766">
    <property type="entry name" value="Thioredoxin_domain"/>
</dbReference>
<protein>
    <recommendedName>
        <fullName evidence="1">Thioredoxin domain-containing protein</fullName>
    </recommendedName>
</protein>
<accession>A0ABN6WNP1</accession>
<organism evidence="2 3">
    <name type="scientific">Marinomonas pontica</name>
    <dbReference type="NCBI Taxonomy" id="264739"/>
    <lineage>
        <taxon>Bacteria</taxon>
        <taxon>Pseudomonadati</taxon>
        <taxon>Pseudomonadota</taxon>
        <taxon>Gammaproteobacteria</taxon>
        <taxon>Oceanospirillales</taxon>
        <taxon>Oceanospirillaceae</taxon>
        <taxon>Marinomonas</taxon>
    </lineage>
</organism>
<dbReference type="Pfam" id="PF00085">
    <property type="entry name" value="Thioredoxin"/>
    <property type="match status" value="1"/>
</dbReference>
<sequence>MNAITLGFNPEYSEKAPTQEEIGALKGRVILEFGAPWCGHCQASRNALEDVMKDNPTLAHIKVFDGKGKRLGRQYGVKLWPTLILLNDGVEVCRVVRFTSREDVQALLHTDINESTNGFI</sequence>
<dbReference type="RefSeq" id="WP_338268239.1">
    <property type="nucleotide sequence ID" value="NZ_AP027271.1"/>
</dbReference>
<name>A0ABN6WNP1_9GAMM</name>
<feature type="domain" description="Thioredoxin" evidence="1">
    <location>
        <begin position="19"/>
        <end position="107"/>
    </location>
</feature>
<dbReference type="Gene3D" id="3.40.30.10">
    <property type="entry name" value="Glutaredoxin"/>
    <property type="match status" value="1"/>
</dbReference>